<accession>A0A7J9EXL4</accession>
<sequence length="21" mass="2414">MISKDNIVVSVVQEFYASLRD</sequence>
<organism evidence="1 2">
    <name type="scientific">Gossypium trilobum</name>
    <dbReference type="NCBI Taxonomy" id="34281"/>
    <lineage>
        <taxon>Eukaryota</taxon>
        <taxon>Viridiplantae</taxon>
        <taxon>Streptophyta</taxon>
        <taxon>Embryophyta</taxon>
        <taxon>Tracheophyta</taxon>
        <taxon>Spermatophyta</taxon>
        <taxon>Magnoliopsida</taxon>
        <taxon>eudicotyledons</taxon>
        <taxon>Gunneridae</taxon>
        <taxon>Pentapetalae</taxon>
        <taxon>rosids</taxon>
        <taxon>malvids</taxon>
        <taxon>Malvales</taxon>
        <taxon>Malvaceae</taxon>
        <taxon>Malvoideae</taxon>
        <taxon>Gossypium</taxon>
    </lineage>
</organism>
<evidence type="ECO:0000313" key="1">
    <source>
        <dbReference type="EMBL" id="MBA0777628.1"/>
    </source>
</evidence>
<name>A0A7J9EXL4_9ROSI</name>
<evidence type="ECO:0000313" key="2">
    <source>
        <dbReference type="Proteomes" id="UP000593568"/>
    </source>
</evidence>
<gene>
    <name evidence="1" type="ORF">Gotri_005624</name>
</gene>
<reference evidence="1 2" key="1">
    <citation type="journal article" date="2019" name="Genome Biol. Evol.">
        <title>Insights into the evolution of the New World diploid cottons (Gossypium, subgenus Houzingenia) based on genome sequencing.</title>
        <authorList>
            <person name="Grover C.E."/>
            <person name="Arick M.A. 2nd"/>
            <person name="Thrash A."/>
            <person name="Conover J.L."/>
            <person name="Sanders W.S."/>
            <person name="Peterson D.G."/>
            <person name="Frelichowski J.E."/>
            <person name="Scheffler J.A."/>
            <person name="Scheffler B.E."/>
            <person name="Wendel J.F."/>
        </authorList>
    </citation>
    <scope>NUCLEOTIDE SEQUENCE [LARGE SCALE GENOMIC DNA]</scope>
    <source>
        <strain evidence="1">8</strain>
        <tissue evidence="1">Leaf</tissue>
    </source>
</reference>
<dbReference type="EMBL" id="JABEZW010000010">
    <property type="protein sequence ID" value="MBA0777628.1"/>
    <property type="molecule type" value="Genomic_DNA"/>
</dbReference>
<protein>
    <submittedName>
        <fullName evidence="1">Uncharacterized protein</fullName>
    </submittedName>
</protein>
<comment type="caution">
    <text evidence="1">The sequence shown here is derived from an EMBL/GenBank/DDBJ whole genome shotgun (WGS) entry which is preliminary data.</text>
</comment>
<proteinExistence type="predicted"/>
<dbReference type="AlphaFoldDB" id="A0A7J9EXL4"/>
<keyword evidence="2" id="KW-1185">Reference proteome</keyword>
<dbReference type="Proteomes" id="UP000593568">
    <property type="component" value="Unassembled WGS sequence"/>
</dbReference>